<feature type="domain" description="PTS EIIB type-1" evidence="13">
    <location>
        <begin position="4"/>
        <end position="86"/>
    </location>
</feature>
<keyword evidence="10 12" id="KW-0472">Membrane</keyword>
<feature type="transmembrane region" description="Helical" evidence="12">
    <location>
        <begin position="360"/>
        <end position="380"/>
    </location>
</feature>
<evidence type="ECO:0000256" key="9">
    <source>
        <dbReference type="ARBA" id="ARBA00022989"/>
    </source>
</evidence>
<gene>
    <name evidence="15" type="ORF">H9L01_05205</name>
</gene>
<feature type="transmembrane region" description="Helical" evidence="12">
    <location>
        <begin position="213"/>
        <end position="233"/>
    </location>
</feature>
<dbReference type="AlphaFoldDB" id="A0A7G9S1N1"/>
<feature type="transmembrane region" description="Helical" evidence="12">
    <location>
        <begin position="327"/>
        <end position="348"/>
    </location>
</feature>
<dbReference type="PROSITE" id="PS51103">
    <property type="entry name" value="PTS_EIIC_TYPE_1"/>
    <property type="match status" value="1"/>
</dbReference>
<evidence type="ECO:0000259" key="14">
    <source>
        <dbReference type="PROSITE" id="PS51103"/>
    </source>
</evidence>
<evidence type="ECO:0000256" key="5">
    <source>
        <dbReference type="ARBA" id="ARBA00022679"/>
    </source>
</evidence>
<dbReference type="InterPro" id="IPR001996">
    <property type="entry name" value="PTS_IIB_1"/>
</dbReference>
<organism evidence="15 16">
    <name type="scientific">Erysipelothrix inopinata</name>
    <dbReference type="NCBI Taxonomy" id="225084"/>
    <lineage>
        <taxon>Bacteria</taxon>
        <taxon>Bacillati</taxon>
        <taxon>Bacillota</taxon>
        <taxon>Erysipelotrichia</taxon>
        <taxon>Erysipelotrichales</taxon>
        <taxon>Erysipelotrichaceae</taxon>
        <taxon>Erysipelothrix</taxon>
    </lineage>
</organism>
<dbReference type="GO" id="GO:0009401">
    <property type="term" value="P:phosphoenolpyruvate-dependent sugar phosphotransferase system"/>
    <property type="evidence" value="ECO:0007669"/>
    <property type="project" value="UniProtKB-KW"/>
</dbReference>
<dbReference type="Pfam" id="PF00367">
    <property type="entry name" value="PTS_EIIB"/>
    <property type="match status" value="1"/>
</dbReference>
<dbReference type="CDD" id="cd00212">
    <property type="entry name" value="PTS_IIB_glc"/>
    <property type="match status" value="1"/>
</dbReference>
<dbReference type="GO" id="GO:0008982">
    <property type="term" value="F:protein-N(PI)-phosphohistidine-sugar phosphotransferase activity"/>
    <property type="evidence" value="ECO:0007669"/>
    <property type="project" value="InterPro"/>
</dbReference>
<name>A0A7G9S1N1_9FIRM</name>
<dbReference type="FunFam" id="3.30.1360.60:FF:000001">
    <property type="entry name" value="PTS system glucose-specific IIBC component PtsG"/>
    <property type="match status" value="1"/>
</dbReference>
<protein>
    <submittedName>
        <fullName evidence="15">PTS transporter subunit EIIC</fullName>
    </submittedName>
</protein>
<evidence type="ECO:0000313" key="15">
    <source>
        <dbReference type="EMBL" id="QNN61756.1"/>
    </source>
</evidence>
<dbReference type="InterPro" id="IPR050558">
    <property type="entry name" value="PTS_Sugar-Specific_Components"/>
</dbReference>
<comment type="subcellular location">
    <subcellularLocation>
        <location evidence="1">Cell membrane</location>
        <topology evidence="1">Multi-pass membrane protein</topology>
    </subcellularLocation>
</comment>
<dbReference type="Gene3D" id="3.30.1360.60">
    <property type="entry name" value="Glucose permease domain IIB"/>
    <property type="match status" value="1"/>
</dbReference>
<evidence type="ECO:0000313" key="16">
    <source>
        <dbReference type="Proteomes" id="UP000515928"/>
    </source>
</evidence>
<reference evidence="15 16" key="1">
    <citation type="submission" date="2020-08" db="EMBL/GenBank/DDBJ databases">
        <title>Genome sequence of Erysipelothrix inopinata DSM 15511T.</title>
        <authorList>
            <person name="Hyun D.-W."/>
            <person name="Bae J.-W."/>
        </authorList>
    </citation>
    <scope>NUCLEOTIDE SEQUENCE [LARGE SCALE GENOMIC DNA]</scope>
    <source>
        <strain evidence="15 16">DSM 15511</strain>
    </source>
</reference>
<feature type="active site" description="Phosphocysteine intermediate; for EIIB activity" evidence="11">
    <location>
        <position position="26"/>
    </location>
</feature>
<dbReference type="EMBL" id="CP060715">
    <property type="protein sequence ID" value="QNN61756.1"/>
    <property type="molecule type" value="Genomic_DNA"/>
</dbReference>
<dbReference type="RefSeq" id="WP_187534949.1">
    <property type="nucleotide sequence ID" value="NZ_CBCSHU010000012.1"/>
</dbReference>
<evidence type="ECO:0000256" key="1">
    <source>
        <dbReference type="ARBA" id="ARBA00004651"/>
    </source>
</evidence>
<keyword evidence="6" id="KW-0598">Phosphotransferase system</keyword>
<dbReference type="InterPro" id="IPR036878">
    <property type="entry name" value="Glu_permease_IIB"/>
</dbReference>
<feature type="transmembrane region" description="Helical" evidence="12">
    <location>
        <begin position="245"/>
        <end position="265"/>
    </location>
</feature>
<evidence type="ECO:0000256" key="7">
    <source>
        <dbReference type="ARBA" id="ARBA00022692"/>
    </source>
</evidence>
<feature type="transmembrane region" description="Helical" evidence="12">
    <location>
        <begin position="386"/>
        <end position="405"/>
    </location>
</feature>
<feature type="transmembrane region" description="Helical" evidence="12">
    <location>
        <begin position="425"/>
        <end position="446"/>
    </location>
</feature>
<dbReference type="KEGG" id="eio:H9L01_05205"/>
<evidence type="ECO:0000256" key="3">
    <source>
        <dbReference type="ARBA" id="ARBA00022475"/>
    </source>
</evidence>
<sequence>MNNNETARKIIELVGTEDNISNVMACQTRLRFTLLDNKKANVDELKKLPKVLGISITETQFQVIIGPTVDQVLTEVEKELGGNTAEATNNQVQEKKKLTFQGMGKFLFDYISTAFSPVLISILGSGVLKGLNILFSTTLGWYAPTSGIGQMINLMGDIPFYFLPFFIAYGAAKKLNTSIPLALSLAGAYMHPSIAQSAANGVTWNIFGFNMPMIGYNGTVLPILFSVLVMSFVYKKVNELIPVSVRNIFVPVIVLLVIVPLQFLILGPAGYYLSGYVAVGLEKLFSLNSWVGGFVYGSLRQLLVMTGLHLSMTPIIMENIRVFGGDYLMPVHAMSSMAVAGTALGIYFKAKKPEIKSSAIATFIPGFIGVTEPGVFGLAVRFGKPWVPIAIGGGVASAFVAGMGAKSVAISLPGPLSFSIFAESLNVMIIGWVIAFVISFVIAYMMGVDETK</sequence>
<evidence type="ECO:0000256" key="12">
    <source>
        <dbReference type="SAM" id="Phobius"/>
    </source>
</evidence>
<keyword evidence="8" id="KW-0418">Kinase</keyword>
<evidence type="ECO:0000256" key="2">
    <source>
        <dbReference type="ARBA" id="ARBA00022448"/>
    </source>
</evidence>
<evidence type="ECO:0000256" key="11">
    <source>
        <dbReference type="PROSITE-ProRule" id="PRU00421"/>
    </source>
</evidence>
<dbReference type="Pfam" id="PF02378">
    <property type="entry name" value="PTS_EIIC"/>
    <property type="match status" value="1"/>
</dbReference>
<dbReference type="GO" id="GO:0090589">
    <property type="term" value="F:protein-phosphocysteine-trehalose phosphotransferase system transporter activity"/>
    <property type="evidence" value="ECO:0007669"/>
    <property type="project" value="TreeGrafter"/>
</dbReference>
<dbReference type="SUPFAM" id="SSF55604">
    <property type="entry name" value="Glucose permease domain IIB"/>
    <property type="match status" value="1"/>
</dbReference>
<proteinExistence type="predicted"/>
<dbReference type="PANTHER" id="PTHR30175">
    <property type="entry name" value="PHOSPHOTRANSFERASE SYSTEM TRANSPORT PROTEIN"/>
    <property type="match status" value="1"/>
</dbReference>
<feature type="transmembrane region" description="Helical" evidence="12">
    <location>
        <begin position="181"/>
        <end position="207"/>
    </location>
</feature>
<dbReference type="InterPro" id="IPR003352">
    <property type="entry name" value="PTS_EIIC"/>
</dbReference>
<dbReference type="InterPro" id="IPR018113">
    <property type="entry name" value="PTrfase_EIIB_Cys"/>
</dbReference>
<dbReference type="PROSITE" id="PS51098">
    <property type="entry name" value="PTS_EIIB_TYPE_1"/>
    <property type="match status" value="1"/>
</dbReference>
<accession>A0A7G9S1N1</accession>
<evidence type="ECO:0000256" key="8">
    <source>
        <dbReference type="ARBA" id="ARBA00022777"/>
    </source>
</evidence>
<evidence type="ECO:0000256" key="4">
    <source>
        <dbReference type="ARBA" id="ARBA00022597"/>
    </source>
</evidence>
<feature type="transmembrane region" description="Helical" evidence="12">
    <location>
        <begin position="106"/>
        <end position="128"/>
    </location>
</feature>
<evidence type="ECO:0000259" key="13">
    <source>
        <dbReference type="PROSITE" id="PS51098"/>
    </source>
</evidence>
<keyword evidence="16" id="KW-1185">Reference proteome</keyword>
<keyword evidence="2" id="KW-0813">Transport</keyword>
<evidence type="ECO:0000256" key="6">
    <source>
        <dbReference type="ARBA" id="ARBA00022683"/>
    </source>
</evidence>
<dbReference type="GO" id="GO:0015771">
    <property type="term" value="P:trehalose transport"/>
    <property type="evidence" value="ECO:0007669"/>
    <property type="project" value="TreeGrafter"/>
</dbReference>
<keyword evidence="4" id="KW-0762">Sugar transport</keyword>
<feature type="domain" description="PTS EIIC type-1" evidence="14">
    <location>
        <begin position="109"/>
        <end position="452"/>
    </location>
</feature>
<feature type="transmembrane region" description="Helical" evidence="12">
    <location>
        <begin position="148"/>
        <end position="169"/>
    </location>
</feature>
<dbReference type="GO" id="GO:0016301">
    <property type="term" value="F:kinase activity"/>
    <property type="evidence" value="ECO:0007669"/>
    <property type="project" value="UniProtKB-KW"/>
</dbReference>
<keyword evidence="3" id="KW-1003">Cell membrane</keyword>
<keyword evidence="7 12" id="KW-0812">Transmembrane</keyword>
<dbReference type="PANTHER" id="PTHR30175:SF1">
    <property type="entry name" value="PTS SYSTEM ARBUTIN-, CELLOBIOSE-, AND SALICIN-SPECIFIC EIIBC COMPONENT-RELATED"/>
    <property type="match status" value="1"/>
</dbReference>
<keyword evidence="5" id="KW-0808">Transferase</keyword>
<evidence type="ECO:0000256" key="10">
    <source>
        <dbReference type="ARBA" id="ARBA00023136"/>
    </source>
</evidence>
<keyword evidence="9 12" id="KW-1133">Transmembrane helix</keyword>
<dbReference type="InterPro" id="IPR013013">
    <property type="entry name" value="PTS_EIIC_1"/>
</dbReference>
<dbReference type="Proteomes" id="UP000515928">
    <property type="component" value="Chromosome"/>
</dbReference>
<dbReference type="GO" id="GO:0005886">
    <property type="term" value="C:plasma membrane"/>
    <property type="evidence" value="ECO:0007669"/>
    <property type="project" value="UniProtKB-SubCell"/>
</dbReference>
<dbReference type="PROSITE" id="PS01035">
    <property type="entry name" value="PTS_EIIB_TYPE_1_CYS"/>
    <property type="match status" value="1"/>
</dbReference>